<feature type="region of interest" description="Disordered" evidence="1">
    <location>
        <begin position="1"/>
        <end position="28"/>
    </location>
</feature>
<dbReference type="OrthoDB" id="3533814at2759"/>
<dbReference type="InterPro" id="IPR046529">
    <property type="entry name" value="DUF6594"/>
</dbReference>
<feature type="compositionally biased region" description="Low complexity" evidence="1">
    <location>
        <begin position="13"/>
        <end position="22"/>
    </location>
</feature>
<feature type="transmembrane region" description="Helical" evidence="2">
    <location>
        <begin position="88"/>
        <end position="106"/>
    </location>
</feature>
<dbReference type="Proteomes" id="UP000800036">
    <property type="component" value="Unassembled WGS sequence"/>
</dbReference>
<dbReference type="AlphaFoldDB" id="A0A6A5V2T4"/>
<dbReference type="EMBL" id="ML976692">
    <property type="protein sequence ID" value="KAF1971551.1"/>
    <property type="molecule type" value="Genomic_DNA"/>
</dbReference>
<evidence type="ECO:0000259" key="3">
    <source>
        <dbReference type="Pfam" id="PF20237"/>
    </source>
</evidence>
<evidence type="ECO:0000313" key="5">
    <source>
        <dbReference type="Proteomes" id="UP000800036"/>
    </source>
</evidence>
<accession>A0A6A5V2T4</accession>
<evidence type="ECO:0000313" key="4">
    <source>
        <dbReference type="EMBL" id="KAF1971551.1"/>
    </source>
</evidence>
<keyword evidence="2" id="KW-0812">Transmembrane</keyword>
<protein>
    <recommendedName>
        <fullName evidence="3">DUF6594 domain-containing protein</fullName>
    </recommendedName>
</protein>
<evidence type="ECO:0000256" key="2">
    <source>
        <dbReference type="SAM" id="Phobius"/>
    </source>
</evidence>
<keyword evidence="2" id="KW-1133">Transmembrane helix</keyword>
<evidence type="ECO:0000256" key="1">
    <source>
        <dbReference type="SAM" id="MobiDB-lite"/>
    </source>
</evidence>
<feature type="transmembrane region" description="Helical" evidence="2">
    <location>
        <begin position="54"/>
        <end position="76"/>
    </location>
</feature>
<organism evidence="4 5">
    <name type="scientific">Bimuria novae-zelandiae CBS 107.79</name>
    <dbReference type="NCBI Taxonomy" id="1447943"/>
    <lineage>
        <taxon>Eukaryota</taxon>
        <taxon>Fungi</taxon>
        <taxon>Dikarya</taxon>
        <taxon>Ascomycota</taxon>
        <taxon>Pezizomycotina</taxon>
        <taxon>Dothideomycetes</taxon>
        <taxon>Pleosporomycetidae</taxon>
        <taxon>Pleosporales</taxon>
        <taxon>Massarineae</taxon>
        <taxon>Didymosphaeriaceae</taxon>
        <taxon>Bimuria</taxon>
    </lineage>
</organism>
<reference evidence="4" key="1">
    <citation type="journal article" date="2020" name="Stud. Mycol.">
        <title>101 Dothideomycetes genomes: a test case for predicting lifestyles and emergence of pathogens.</title>
        <authorList>
            <person name="Haridas S."/>
            <person name="Albert R."/>
            <person name="Binder M."/>
            <person name="Bloem J."/>
            <person name="Labutti K."/>
            <person name="Salamov A."/>
            <person name="Andreopoulos B."/>
            <person name="Baker S."/>
            <person name="Barry K."/>
            <person name="Bills G."/>
            <person name="Bluhm B."/>
            <person name="Cannon C."/>
            <person name="Castanera R."/>
            <person name="Culley D."/>
            <person name="Daum C."/>
            <person name="Ezra D."/>
            <person name="Gonzalez J."/>
            <person name="Henrissat B."/>
            <person name="Kuo A."/>
            <person name="Liang C."/>
            <person name="Lipzen A."/>
            <person name="Lutzoni F."/>
            <person name="Magnuson J."/>
            <person name="Mondo S."/>
            <person name="Nolan M."/>
            <person name="Ohm R."/>
            <person name="Pangilinan J."/>
            <person name="Park H.-J."/>
            <person name="Ramirez L."/>
            <person name="Alfaro M."/>
            <person name="Sun H."/>
            <person name="Tritt A."/>
            <person name="Yoshinaga Y."/>
            <person name="Zwiers L.-H."/>
            <person name="Turgeon B."/>
            <person name="Goodwin S."/>
            <person name="Spatafora J."/>
            <person name="Crous P."/>
            <person name="Grigoriev I."/>
        </authorList>
    </citation>
    <scope>NUCLEOTIDE SEQUENCE</scope>
    <source>
        <strain evidence="4">CBS 107.79</strain>
    </source>
</reference>
<proteinExistence type="predicted"/>
<keyword evidence="2" id="KW-0472">Membrane</keyword>
<feature type="domain" description="DUF6594" evidence="3">
    <location>
        <begin position="42"/>
        <end position="124"/>
    </location>
</feature>
<gene>
    <name evidence="4" type="ORF">BU23DRAFT_569719</name>
</gene>
<dbReference type="Pfam" id="PF20237">
    <property type="entry name" value="DUF6594"/>
    <property type="match status" value="1"/>
</dbReference>
<feature type="compositionally biased region" description="Polar residues" evidence="1">
    <location>
        <begin position="1"/>
        <end position="10"/>
    </location>
</feature>
<sequence length="152" mass="16544">MSYRPSNNYAYTPPIRRPGGVDPDPDSSDELSILKLGHKARQLRKLFLTSPQKLFVISRVIATVLAIVIIVIPLGVLTSDLCNDRTKLIALMISVLVFPAAIQLAARPRTVELFVTTATYCAVLKTLLATSSTFSLSQLQAELSLITASKTT</sequence>
<keyword evidence="5" id="KW-1185">Reference proteome</keyword>
<name>A0A6A5V2T4_9PLEO</name>